<accession>A0A3T0CIK8</accession>
<dbReference type="EMBL" id="CP034710">
    <property type="protein sequence ID" value="AZT39653.1"/>
    <property type="molecule type" value="Genomic_DNA"/>
</dbReference>
<dbReference type="GO" id="GO:0016887">
    <property type="term" value="F:ATP hydrolysis activity"/>
    <property type="evidence" value="ECO:0007669"/>
    <property type="project" value="InterPro"/>
</dbReference>
<keyword evidence="3" id="KW-0067">ATP-binding</keyword>
<evidence type="ECO:0000313" key="2">
    <source>
        <dbReference type="EMBL" id="AZT39653.1"/>
    </source>
</evidence>
<geneLocation type="plasmid" evidence="3">
    <name>pRSE40</name>
</geneLocation>
<evidence type="ECO:0000259" key="1">
    <source>
        <dbReference type="SMART" id="SM00382"/>
    </source>
</evidence>
<dbReference type="PANTHER" id="PTHR43581">
    <property type="entry name" value="ATP/GTP PHOSPHATASE"/>
    <property type="match status" value="1"/>
</dbReference>
<dbReference type="InterPro" id="IPR027417">
    <property type="entry name" value="P-loop_NTPase"/>
</dbReference>
<dbReference type="Pfam" id="PF13476">
    <property type="entry name" value="AAA_23"/>
    <property type="match status" value="1"/>
</dbReference>
<feature type="domain" description="AAA+ ATPase" evidence="1">
    <location>
        <begin position="34"/>
        <end position="296"/>
    </location>
</feature>
<keyword evidence="3" id="KW-0547">Nucleotide-binding</keyword>
<evidence type="ECO:0000313" key="3">
    <source>
        <dbReference type="EMBL" id="AZT44451.1"/>
    </source>
</evidence>
<dbReference type="RefSeq" id="WP_168445694.1">
    <property type="nucleotide sequence ID" value="NZ_CP034699.1"/>
</dbReference>
<dbReference type="SUPFAM" id="SSF52540">
    <property type="entry name" value="P-loop containing nucleoside triphosphate hydrolases"/>
    <property type="match status" value="1"/>
</dbReference>
<geneLocation type="plasmid" evidence="2">
    <name>pRSE21</name>
</geneLocation>
<protein>
    <submittedName>
        <fullName evidence="3">ATP-binding cassette domain-containing protein</fullName>
    </submittedName>
</protein>
<dbReference type="InterPro" id="IPR051396">
    <property type="entry name" value="Bact_Antivir_Def_Nuclease"/>
</dbReference>
<dbReference type="AlphaFoldDB" id="A0A3T0CIK8"/>
<name>A0A3T0CIK8_SALET</name>
<dbReference type="InterPro" id="IPR003593">
    <property type="entry name" value="AAA+_ATPase"/>
</dbReference>
<keyword evidence="3" id="KW-0614">Plasmid</keyword>
<dbReference type="PANTHER" id="PTHR43581:SF4">
    <property type="entry name" value="ATP_GTP PHOSPHATASE"/>
    <property type="match status" value="1"/>
</dbReference>
<organism evidence="3">
    <name type="scientific">Salmonella enterica subsp. enterica serovar Karamoja</name>
    <dbReference type="NCBI Taxonomy" id="2500153"/>
    <lineage>
        <taxon>Bacteria</taxon>
        <taxon>Pseudomonadati</taxon>
        <taxon>Pseudomonadota</taxon>
        <taxon>Gammaproteobacteria</taxon>
        <taxon>Enterobacterales</taxon>
        <taxon>Enterobacteriaceae</taxon>
        <taxon>Salmonella</taxon>
    </lineage>
</organism>
<dbReference type="SMART" id="SM00382">
    <property type="entry name" value="AAA"/>
    <property type="match status" value="1"/>
</dbReference>
<dbReference type="GO" id="GO:0006302">
    <property type="term" value="P:double-strand break repair"/>
    <property type="evidence" value="ECO:0007669"/>
    <property type="project" value="InterPro"/>
</dbReference>
<dbReference type="GO" id="GO:0005524">
    <property type="term" value="F:ATP binding"/>
    <property type="evidence" value="ECO:0007669"/>
    <property type="project" value="UniProtKB-KW"/>
</dbReference>
<reference evidence="3" key="1">
    <citation type="submission" date="2018-12" db="EMBL/GenBank/DDBJ databases">
        <title>Complete genome sequences of twenty non-typhoidal Salmonella isolates from Rwanda.</title>
        <authorList>
            <person name="Byukusenge M."/>
            <person name="Li L."/>
            <person name="Subhashinie K."/>
            <person name="Nzayirambaho M."/>
            <person name="Kuchipudi S.V."/>
            <person name="Jayarao B.M."/>
        </authorList>
    </citation>
    <scope>NUCLEOTIDE SEQUENCE</scope>
    <source>
        <strain evidence="2">RSE21</strain>
        <strain evidence="3">RSE40</strain>
        <plasmid evidence="2">pRSE21</plasmid>
        <plasmid evidence="3">pRSE40</plasmid>
    </source>
</reference>
<proteinExistence type="predicted"/>
<sequence>MAARQNIPAQLRLKEIQIQSLKGISNCTITFPADKKVTAIMGMNGSGKSTIIHALACCYKPRNATSKENNRFSDFFTPHVDNNWRDSGFTAHFYAGTLNNQGNKILFVPTPAPNDTFTQSYYKVARWQPVYDRRPVKESIYLGLQTLGTLSDDLAASRHAKYASHVFVPAHLKQKILDSMCRVLEANYSDLMVCTTQKGYTFYKFTKNGISYTEHTMGAGEKRVFEVLKAAHDASILPNGLLLIDELDVLLHEKAFKKLVTELIEIADESLLEIVFSTHRESIVQFKRVINIVSIFNMGTGIQAFPGVSADALRQLTDIQPEMVSVFVEDELARTAINVLLEREALTDKVDVQIFGAAENSAVVLAGLLLSGKDIGKVMCVLDGDVYCTVQEKLKIIQKCLTGTDSVKKQQRRNVLSRLFEFNLRTLPQKGAPEYNHKCWFEAINPENISEDESAEFLKLRQYSMSINGLADWHDYYDRLNNHARKSNIEHTILSYISKYSPEWANYISAVRQEIIVRSAELE</sequence>
<dbReference type="Gene3D" id="3.40.50.300">
    <property type="entry name" value="P-loop containing nucleotide triphosphate hydrolases"/>
    <property type="match status" value="1"/>
</dbReference>
<dbReference type="EMBL" id="CP034699">
    <property type="protein sequence ID" value="AZT44451.1"/>
    <property type="molecule type" value="Genomic_DNA"/>
</dbReference>
<dbReference type="InterPro" id="IPR038729">
    <property type="entry name" value="Rad50/SbcC_AAA"/>
</dbReference>
<gene>
    <name evidence="3" type="ORF">EL007_24685</name>
    <name evidence="2" type="ORF">ELZ88_24265</name>
</gene>